<sequence>MFLLASTSLTSLQASSEEHNLTDAQLHAFMGIMTNFILSSPSQKELALDKIEAYASSDGNTSTPSIVDYTQAQVTGVDSRTLTPLNEAIALLDTTEVDSTAKIQEILDTILSTSPVLTLVGDASLSLEVNTTYTELGATAIDALDGNLTSSIIITGSVETQTLGTQTLTYSVTDMDNNTATVERNVTIVDSTPPVIALTGANPQTIEVHTPYTELGATVTDNYDTNLTGNIVINTTEVNINVVGTYNVYYDVNDTSGNEALQVTRTVNVVDTTPPTFTSEDNSTVAENQTDAITLQATDASAISYSISGGDSADFDVNATTGVVTFKVAPDFETKEVYTFTATAADAYGNESTQEVTVNISDVVETVGLKKTGQTTVYVANDDGDYQRGVTPSYTRDDATQIVTDHITGLEWADDANVSSSSMRKQWITTTNYDICRGQNGQTQDTSKCTDTSGDTATTYCSNLRLGGHGDWRLPTRKELVGLSDYGSISPAISSVFENSASSNYWSSTTYVGRTSDAWGVYFYRGSQYRNGKPNSAYVRCVRAGE</sequence>
<proteinExistence type="predicted"/>
<feature type="domain" description="Cadherin" evidence="2">
    <location>
        <begin position="261"/>
        <end position="394"/>
    </location>
</feature>
<dbReference type="Pfam" id="PF07603">
    <property type="entry name" value="Lcl_C"/>
    <property type="match status" value="1"/>
</dbReference>
<evidence type="ECO:0000313" key="3">
    <source>
        <dbReference type="EMBL" id="CAA6826477.1"/>
    </source>
</evidence>
<keyword evidence="1" id="KW-0727">SH2 domain</keyword>
<dbReference type="PROSITE" id="PS50268">
    <property type="entry name" value="CADHERIN_2"/>
    <property type="match status" value="1"/>
</dbReference>
<reference evidence="3" key="1">
    <citation type="submission" date="2020-01" db="EMBL/GenBank/DDBJ databases">
        <authorList>
            <person name="Meier V. D."/>
            <person name="Meier V D."/>
        </authorList>
    </citation>
    <scope>NUCLEOTIDE SEQUENCE</scope>
    <source>
        <strain evidence="3">HLG_WM_MAG_01</strain>
    </source>
</reference>
<gene>
    <name evidence="3" type="ORF">HELGO_WM1591</name>
</gene>
<dbReference type="GO" id="GO:0005509">
    <property type="term" value="F:calcium ion binding"/>
    <property type="evidence" value="ECO:0007669"/>
    <property type="project" value="InterPro"/>
</dbReference>
<dbReference type="InterPro" id="IPR002126">
    <property type="entry name" value="Cadherin-like_dom"/>
</dbReference>
<dbReference type="GO" id="GO:0007156">
    <property type="term" value="P:homophilic cell adhesion via plasma membrane adhesion molecules"/>
    <property type="evidence" value="ECO:0007669"/>
    <property type="project" value="InterPro"/>
</dbReference>
<name>A0A6S6U899_9BACT</name>
<dbReference type="SMART" id="SM00112">
    <property type="entry name" value="CA"/>
    <property type="match status" value="1"/>
</dbReference>
<evidence type="ECO:0000259" key="2">
    <source>
        <dbReference type="PROSITE" id="PS50268"/>
    </source>
</evidence>
<dbReference type="PANTHER" id="PTHR15127:SF32">
    <property type="entry name" value="HEAVYWEIGHT, ISOFORM A"/>
    <property type="match status" value="1"/>
</dbReference>
<dbReference type="GO" id="GO:0001784">
    <property type="term" value="F:phosphotyrosine residue binding"/>
    <property type="evidence" value="ECO:0007669"/>
    <property type="project" value="TreeGrafter"/>
</dbReference>
<organism evidence="3">
    <name type="scientific">uncultured Sulfurovum sp</name>
    <dbReference type="NCBI Taxonomy" id="269237"/>
    <lineage>
        <taxon>Bacteria</taxon>
        <taxon>Pseudomonadati</taxon>
        <taxon>Campylobacterota</taxon>
        <taxon>Epsilonproteobacteria</taxon>
        <taxon>Campylobacterales</taxon>
        <taxon>Sulfurovaceae</taxon>
        <taxon>Sulfurovum</taxon>
        <taxon>environmental samples</taxon>
    </lineage>
</organism>
<dbReference type="InterPro" id="IPR015919">
    <property type="entry name" value="Cadherin-like_sf"/>
</dbReference>
<dbReference type="InterPro" id="IPR013783">
    <property type="entry name" value="Ig-like_fold"/>
</dbReference>
<dbReference type="CDD" id="cd11304">
    <property type="entry name" value="Cadherin_repeat"/>
    <property type="match status" value="1"/>
</dbReference>
<protein>
    <submittedName>
        <fullName evidence="3">Cell wall associated biofilm protein</fullName>
    </submittedName>
</protein>
<dbReference type="EMBL" id="CACVAS010000147">
    <property type="protein sequence ID" value="CAA6826477.1"/>
    <property type="molecule type" value="Genomic_DNA"/>
</dbReference>
<dbReference type="AlphaFoldDB" id="A0A6S6U899"/>
<dbReference type="Pfam" id="PF16403">
    <property type="entry name" value="Bact_surface_Ig-like"/>
    <property type="match status" value="2"/>
</dbReference>
<dbReference type="Pfam" id="PF00028">
    <property type="entry name" value="Cadherin"/>
    <property type="match status" value="1"/>
</dbReference>
<dbReference type="InterPro" id="IPR032179">
    <property type="entry name" value="Cry22Aa_Ig-like"/>
</dbReference>
<dbReference type="SUPFAM" id="SSF49313">
    <property type="entry name" value="Cadherin-like"/>
    <property type="match status" value="1"/>
</dbReference>
<dbReference type="Gene3D" id="2.60.40.10">
    <property type="entry name" value="Immunoglobulins"/>
    <property type="match status" value="2"/>
</dbReference>
<dbReference type="InterPro" id="IPR051846">
    <property type="entry name" value="SH2_domain_adapters"/>
</dbReference>
<evidence type="ECO:0000256" key="1">
    <source>
        <dbReference type="ARBA" id="ARBA00022999"/>
    </source>
</evidence>
<dbReference type="Gene3D" id="2.60.40.60">
    <property type="entry name" value="Cadherins"/>
    <property type="match status" value="1"/>
</dbReference>
<dbReference type="InterPro" id="IPR011460">
    <property type="entry name" value="Lcl_C"/>
</dbReference>
<accession>A0A6S6U899</accession>
<dbReference type="PANTHER" id="PTHR15127">
    <property type="entry name" value="HEAVYWEIGHT, ISOFORM A"/>
    <property type="match status" value="1"/>
</dbReference>
<dbReference type="GO" id="GO:0016020">
    <property type="term" value="C:membrane"/>
    <property type="evidence" value="ECO:0007669"/>
    <property type="project" value="InterPro"/>
</dbReference>